<dbReference type="InterPro" id="IPR003661">
    <property type="entry name" value="HisK_dim/P_dom"/>
</dbReference>
<feature type="domain" description="Histidine kinase" evidence="5">
    <location>
        <begin position="308"/>
        <end position="522"/>
    </location>
</feature>
<dbReference type="EC" id="2.7.13.3" evidence="2"/>
<dbReference type="PROSITE" id="PS50110">
    <property type="entry name" value="RESPONSE_REGULATORY"/>
    <property type="match status" value="1"/>
</dbReference>
<dbReference type="Proteomes" id="UP001162800">
    <property type="component" value="Plasmid unnamed1"/>
</dbReference>
<geneLocation type="plasmid" evidence="7 8">
    <name>unnamed1</name>
</geneLocation>
<dbReference type="CDD" id="cd17580">
    <property type="entry name" value="REC_2_DhkD-like"/>
    <property type="match status" value="1"/>
</dbReference>
<accession>A0ABY6GGJ3</accession>
<dbReference type="InterPro" id="IPR013655">
    <property type="entry name" value="PAS_fold_3"/>
</dbReference>
<proteinExistence type="predicted"/>
<organism evidence="7 8">
    <name type="scientific">Comamonas endophytica</name>
    <dbReference type="NCBI Taxonomy" id="2949090"/>
    <lineage>
        <taxon>Bacteria</taxon>
        <taxon>Pseudomonadati</taxon>
        <taxon>Pseudomonadota</taxon>
        <taxon>Betaproteobacteria</taxon>
        <taxon>Burkholderiales</taxon>
        <taxon>Comamonadaceae</taxon>
        <taxon>Comamonas</taxon>
    </lineage>
</organism>
<evidence type="ECO:0000256" key="3">
    <source>
        <dbReference type="ARBA" id="ARBA00022553"/>
    </source>
</evidence>
<dbReference type="PANTHER" id="PTHR43547:SF2">
    <property type="entry name" value="HYBRID SIGNAL TRANSDUCTION HISTIDINE KINASE C"/>
    <property type="match status" value="1"/>
</dbReference>
<keyword evidence="7" id="KW-0614">Plasmid</keyword>
<dbReference type="Pfam" id="PF08447">
    <property type="entry name" value="PAS_3"/>
    <property type="match status" value="1"/>
</dbReference>
<dbReference type="SMART" id="SM00388">
    <property type="entry name" value="HisKA"/>
    <property type="match status" value="1"/>
</dbReference>
<dbReference type="PRINTS" id="PR00344">
    <property type="entry name" value="BCTRLSENSOR"/>
</dbReference>
<gene>
    <name evidence="7" type="ORF">M9799_19205</name>
</gene>
<dbReference type="PROSITE" id="PS50109">
    <property type="entry name" value="HIS_KIN"/>
    <property type="match status" value="1"/>
</dbReference>
<dbReference type="EMBL" id="CP106882">
    <property type="protein sequence ID" value="UYG53497.1"/>
    <property type="molecule type" value="Genomic_DNA"/>
</dbReference>
<comment type="catalytic activity">
    <reaction evidence="1">
        <text>ATP + protein L-histidine = ADP + protein N-phospho-L-histidine.</text>
        <dbReference type="EC" id="2.7.13.3"/>
    </reaction>
</comment>
<evidence type="ECO:0000313" key="8">
    <source>
        <dbReference type="Proteomes" id="UP001162800"/>
    </source>
</evidence>
<dbReference type="InterPro" id="IPR001789">
    <property type="entry name" value="Sig_transdc_resp-reg_receiver"/>
</dbReference>
<dbReference type="GO" id="GO:0005524">
    <property type="term" value="F:ATP binding"/>
    <property type="evidence" value="ECO:0007669"/>
    <property type="project" value="UniProtKB-KW"/>
</dbReference>
<dbReference type="Pfam" id="PF00512">
    <property type="entry name" value="HisKA"/>
    <property type="match status" value="1"/>
</dbReference>
<evidence type="ECO:0000259" key="6">
    <source>
        <dbReference type="PROSITE" id="PS50110"/>
    </source>
</evidence>
<dbReference type="InterPro" id="IPR005467">
    <property type="entry name" value="His_kinase_dom"/>
</dbReference>
<evidence type="ECO:0000256" key="1">
    <source>
        <dbReference type="ARBA" id="ARBA00000085"/>
    </source>
</evidence>
<dbReference type="Gene3D" id="1.10.287.130">
    <property type="match status" value="1"/>
</dbReference>
<dbReference type="SUPFAM" id="SSF55785">
    <property type="entry name" value="PYP-like sensor domain (PAS domain)"/>
    <property type="match status" value="1"/>
</dbReference>
<evidence type="ECO:0000259" key="5">
    <source>
        <dbReference type="PROSITE" id="PS50109"/>
    </source>
</evidence>
<dbReference type="InterPro" id="IPR036097">
    <property type="entry name" value="HisK_dim/P_sf"/>
</dbReference>
<evidence type="ECO:0000256" key="2">
    <source>
        <dbReference type="ARBA" id="ARBA00012438"/>
    </source>
</evidence>
<reference evidence="7" key="1">
    <citation type="submission" date="2022-09" db="EMBL/GenBank/DDBJ databases">
        <title>The complete genome of Acidovorax sp. 5MLIR.</title>
        <authorList>
            <person name="Liu L."/>
            <person name="Yue J."/>
            <person name="Yang F."/>
            <person name="Yuan J."/>
            <person name="Li L."/>
        </authorList>
    </citation>
    <scope>NUCLEOTIDE SEQUENCE</scope>
    <source>
        <strain evidence="7">5MLIR</strain>
        <plasmid evidence="7">unnamed1</plasmid>
    </source>
</reference>
<dbReference type="InterPro" id="IPR036890">
    <property type="entry name" value="HATPase_C_sf"/>
</dbReference>
<dbReference type="Pfam" id="PF02518">
    <property type="entry name" value="HATPase_c"/>
    <property type="match status" value="1"/>
</dbReference>
<dbReference type="SUPFAM" id="SSF55874">
    <property type="entry name" value="ATPase domain of HSP90 chaperone/DNA topoisomerase II/histidine kinase"/>
    <property type="match status" value="1"/>
</dbReference>
<keyword evidence="3 4" id="KW-0597">Phosphoprotein</keyword>
<dbReference type="Gene3D" id="3.40.50.2300">
    <property type="match status" value="1"/>
</dbReference>
<dbReference type="RefSeq" id="WP_231043637.1">
    <property type="nucleotide sequence ID" value="NZ_CP106882.1"/>
</dbReference>
<dbReference type="Gene3D" id="3.30.450.20">
    <property type="entry name" value="PAS domain"/>
    <property type="match status" value="1"/>
</dbReference>
<dbReference type="InterPro" id="IPR003594">
    <property type="entry name" value="HATPase_dom"/>
</dbReference>
<dbReference type="CDD" id="cd00082">
    <property type="entry name" value="HisKA"/>
    <property type="match status" value="1"/>
</dbReference>
<dbReference type="SUPFAM" id="SSF52172">
    <property type="entry name" value="CheY-like"/>
    <property type="match status" value="1"/>
</dbReference>
<name>A0ABY6GGJ3_9BURK</name>
<dbReference type="Pfam" id="PF00072">
    <property type="entry name" value="Response_reg"/>
    <property type="match status" value="1"/>
</dbReference>
<dbReference type="SMART" id="SM00448">
    <property type="entry name" value="REC"/>
    <property type="match status" value="1"/>
</dbReference>
<dbReference type="InterPro" id="IPR011006">
    <property type="entry name" value="CheY-like_superfamily"/>
</dbReference>
<dbReference type="InterPro" id="IPR035965">
    <property type="entry name" value="PAS-like_dom_sf"/>
</dbReference>
<dbReference type="SMART" id="SM00387">
    <property type="entry name" value="HATPase_c"/>
    <property type="match status" value="1"/>
</dbReference>
<dbReference type="Gene3D" id="3.30.565.10">
    <property type="entry name" value="Histidine kinase-like ATPase, C-terminal domain"/>
    <property type="match status" value="1"/>
</dbReference>
<dbReference type="InterPro" id="IPR004358">
    <property type="entry name" value="Sig_transdc_His_kin-like_C"/>
</dbReference>
<feature type="modified residue" description="4-aspartylphosphate" evidence="4">
    <location>
        <position position="593"/>
    </location>
</feature>
<keyword evidence="7" id="KW-0067">ATP-binding</keyword>
<dbReference type="CDD" id="cd00075">
    <property type="entry name" value="HATPase"/>
    <property type="match status" value="1"/>
</dbReference>
<feature type="domain" description="Response regulatory" evidence="6">
    <location>
        <begin position="544"/>
        <end position="660"/>
    </location>
</feature>
<evidence type="ECO:0000313" key="7">
    <source>
        <dbReference type="EMBL" id="UYG53497.1"/>
    </source>
</evidence>
<protein>
    <recommendedName>
        <fullName evidence="2">histidine kinase</fullName>
        <ecNumber evidence="2">2.7.13.3</ecNumber>
    </recommendedName>
</protein>
<sequence>MTFDLVAFAREAVAVSTPAQLLTLARDAAAAVCTGPVFAAHLSPDWQWEHALLACPAASGAPAAAAVRPALSAVHRQLSLAPRTLYLQRAPDTEALFMALCPDGQVLCAVPMCDRDGAPTGSLVVDEAALRGNAETLRSLEAIAAISGTSLQAAWQHAGARRDQERLQLLSETTNDSFWDLDVASGEMWWGGKLDHVLGTQPRMSKRVDWRHARIHPEDADRVVSSFDAALRSQASSWNAPYRLPGFSGQDIHVREHAYFLRDAAGVAYRAIGTIRDVSALKELLLRERAARAQAEQASLVKDQFLAMLGHELRNPLAPIVTVITLLELRSAGPDKHLQILRRQTEHLVRLVDDLMDVARISTGKVELTKVRTLVEPLLQRAAEMSQPLFEQRRHHLDIDVSADVEIDADIARMTQVLTNLLSNAAKYTEPGGRVRAVVRQEAGQAVIRIRDNGIGIAADFLPKIFEMFSQSHQALDRAQGGLGLGLAIVRNLVHQHGGSVQACSEGLGLGAEMVLRLPLAAEAVAPTALAGPQAIDRQSAPCSILIVDDNQDAATLLGEWFNAQGCRVRIAHHPAQALDLFGQEPPEVALVDIGLPAMDGYELVRRMRALPEGAHSRIVAVTGYGSASDVQKAIAAGFDAHLAKPISLGLLSQLLAERHKAKTAL</sequence>
<dbReference type="PANTHER" id="PTHR43547">
    <property type="entry name" value="TWO-COMPONENT HISTIDINE KINASE"/>
    <property type="match status" value="1"/>
</dbReference>
<keyword evidence="8" id="KW-1185">Reference proteome</keyword>
<keyword evidence="7" id="KW-0547">Nucleotide-binding</keyword>
<evidence type="ECO:0000256" key="4">
    <source>
        <dbReference type="PROSITE-ProRule" id="PRU00169"/>
    </source>
</evidence>
<dbReference type="SUPFAM" id="SSF47384">
    <property type="entry name" value="Homodimeric domain of signal transducing histidine kinase"/>
    <property type="match status" value="1"/>
</dbReference>